<keyword evidence="2" id="KW-0238">DNA-binding</keyword>
<dbReference type="Pfam" id="PF00027">
    <property type="entry name" value="cNMP_binding"/>
    <property type="match status" value="1"/>
</dbReference>
<evidence type="ECO:0000259" key="4">
    <source>
        <dbReference type="PROSITE" id="PS50042"/>
    </source>
</evidence>
<gene>
    <name evidence="6" type="ORF">U0035_04360</name>
</gene>
<sequence length="235" mass="26744">MSIKDIFPIEKWDFKRESILLGLPAEDLSLLMENRVEQVYKKGEVIFKEGGLPGGIFYIVEGVVKKFKSNARSREQIFYVANSGALIGYHAVITGERYPDTAATLEDSLIAFIPREDFLKVLQQSPTFNYRLLRTLSHEFSVLVNGLNLVTQRSVRERMALQLILLREKYKVDFQPGMPVVINMNREDLAGMVGTATENAIRILSEFKEEGILETKGSKILIHDVMKLTKIANYQ</sequence>
<dbReference type="PROSITE" id="PS51063">
    <property type="entry name" value="HTH_CRP_2"/>
    <property type="match status" value="1"/>
</dbReference>
<dbReference type="PANTHER" id="PTHR24567">
    <property type="entry name" value="CRP FAMILY TRANSCRIPTIONAL REGULATORY PROTEIN"/>
    <property type="match status" value="1"/>
</dbReference>
<organism evidence="6 7">
    <name type="scientific">Niabella yanshanensis</name>
    <dbReference type="NCBI Taxonomy" id="577386"/>
    <lineage>
        <taxon>Bacteria</taxon>
        <taxon>Pseudomonadati</taxon>
        <taxon>Bacteroidota</taxon>
        <taxon>Chitinophagia</taxon>
        <taxon>Chitinophagales</taxon>
        <taxon>Chitinophagaceae</taxon>
        <taxon>Niabella</taxon>
    </lineage>
</organism>
<feature type="domain" description="Cyclic nucleotide-binding" evidence="4">
    <location>
        <begin position="19"/>
        <end position="139"/>
    </location>
</feature>
<dbReference type="CDD" id="cd00038">
    <property type="entry name" value="CAP_ED"/>
    <property type="match status" value="1"/>
</dbReference>
<name>A0ABZ0WC96_9BACT</name>
<dbReference type="RefSeq" id="WP_114788828.1">
    <property type="nucleotide sequence ID" value="NZ_CP139960.1"/>
</dbReference>
<feature type="domain" description="HTH crp-type" evidence="5">
    <location>
        <begin position="153"/>
        <end position="226"/>
    </location>
</feature>
<keyword evidence="3" id="KW-0804">Transcription</keyword>
<dbReference type="InterPro" id="IPR014710">
    <property type="entry name" value="RmlC-like_jellyroll"/>
</dbReference>
<dbReference type="InterPro" id="IPR018490">
    <property type="entry name" value="cNMP-bd_dom_sf"/>
</dbReference>
<dbReference type="SMART" id="SM00419">
    <property type="entry name" value="HTH_CRP"/>
    <property type="match status" value="1"/>
</dbReference>
<dbReference type="Proteomes" id="UP001325680">
    <property type="component" value="Chromosome"/>
</dbReference>
<dbReference type="InterPro" id="IPR000595">
    <property type="entry name" value="cNMP-bd_dom"/>
</dbReference>
<accession>A0ABZ0WC96</accession>
<protein>
    <submittedName>
        <fullName evidence="6">Crp/Fnr family transcriptional regulator</fullName>
    </submittedName>
</protein>
<dbReference type="SUPFAM" id="SSF46785">
    <property type="entry name" value="Winged helix' DNA-binding domain"/>
    <property type="match status" value="1"/>
</dbReference>
<evidence type="ECO:0000259" key="5">
    <source>
        <dbReference type="PROSITE" id="PS51063"/>
    </source>
</evidence>
<dbReference type="Gene3D" id="1.10.10.10">
    <property type="entry name" value="Winged helix-like DNA-binding domain superfamily/Winged helix DNA-binding domain"/>
    <property type="match status" value="1"/>
</dbReference>
<dbReference type="SMART" id="SM00100">
    <property type="entry name" value="cNMP"/>
    <property type="match status" value="1"/>
</dbReference>
<dbReference type="InterPro" id="IPR036390">
    <property type="entry name" value="WH_DNA-bd_sf"/>
</dbReference>
<evidence type="ECO:0000256" key="1">
    <source>
        <dbReference type="ARBA" id="ARBA00023015"/>
    </source>
</evidence>
<dbReference type="Gene3D" id="2.60.120.10">
    <property type="entry name" value="Jelly Rolls"/>
    <property type="match status" value="1"/>
</dbReference>
<evidence type="ECO:0000256" key="2">
    <source>
        <dbReference type="ARBA" id="ARBA00023125"/>
    </source>
</evidence>
<dbReference type="InterPro" id="IPR012318">
    <property type="entry name" value="HTH_CRP"/>
</dbReference>
<dbReference type="InterPro" id="IPR036388">
    <property type="entry name" value="WH-like_DNA-bd_sf"/>
</dbReference>
<dbReference type="EMBL" id="CP139960">
    <property type="protein sequence ID" value="WQD39377.1"/>
    <property type="molecule type" value="Genomic_DNA"/>
</dbReference>
<evidence type="ECO:0000313" key="6">
    <source>
        <dbReference type="EMBL" id="WQD39377.1"/>
    </source>
</evidence>
<proteinExistence type="predicted"/>
<keyword evidence="7" id="KW-1185">Reference proteome</keyword>
<dbReference type="PROSITE" id="PS50042">
    <property type="entry name" value="CNMP_BINDING_3"/>
    <property type="match status" value="1"/>
</dbReference>
<reference evidence="6 7" key="1">
    <citation type="submission" date="2023-12" db="EMBL/GenBank/DDBJ databases">
        <title>Genome sequencing and assembly of bacterial species from a model synthetic community.</title>
        <authorList>
            <person name="Hogle S.L."/>
        </authorList>
    </citation>
    <scope>NUCLEOTIDE SEQUENCE [LARGE SCALE GENOMIC DNA]</scope>
    <source>
        <strain evidence="6 7">HAMBI_3031</strain>
    </source>
</reference>
<dbReference type="Pfam" id="PF13545">
    <property type="entry name" value="HTH_Crp_2"/>
    <property type="match status" value="1"/>
</dbReference>
<evidence type="ECO:0000256" key="3">
    <source>
        <dbReference type="ARBA" id="ARBA00023163"/>
    </source>
</evidence>
<dbReference type="InterPro" id="IPR050397">
    <property type="entry name" value="Env_Response_Regulators"/>
</dbReference>
<keyword evidence="1" id="KW-0805">Transcription regulation</keyword>
<dbReference type="SUPFAM" id="SSF51206">
    <property type="entry name" value="cAMP-binding domain-like"/>
    <property type="match status" value="1"/>
</dbReference>
<dbReference type="PANTHER" id="PTHR24567:SF74">
    <property type="entry name" value="HTH-TYPE TRANSCRIPTIONAL REGULATOR ARCR"/>
    <property type="match status" value="1"/>
</dbReference>
<evidence type="ECO:0000313" key="7">
    <source>
        <dbReference type="Proteomes" id="UP001325680"/>
    </source>
</evidence>